<proteinExistence type="inferred from homology"/>
<evidence type="ECO:0000256" key="3">
    <source>
        <dbReference type="ARBA" id="ARBA00017473"/>
    </source>
</evidence>
<evidence type="ECO:0000259" key="11">
    <source>
        <dbReference type="Pfam" id="PF08544"/>
    </source>
</evidence>
<dbReference type="PANTHER" id="PTHR43527">
    <property type="entry name" value="4-DIPHOSPHOCYTIDYL-2-C-METHYL-D-ERYTHRITOL KINASE, CHLOROPLASTIC"/>
    <property type="match status" value="1"/>
</dbReference>
<dbReference type="PANTHER" id="PTHR43527:SF2">
    <property type="entry name" value="4-DIPHOSPHOCYTIDYL-2-C-METHYL-D-ERYTHRITOL KINASE, CHLOROPLASTIC"/>
    <property type="match status" value="1"/>
</dbReference>
<evidence type="ECO:0000256" key="9">
    <source>
        <dbReference type="HAMAP-Rule" id="MF_00061"/>
    </source>
</evidence>
<evidence type="ECO:0000313" key="12">
    <source>
        <dbReference type="EMBL" id="AEB09137.1"/>
    </source>
</evidence>
<dbReference type="InterPro" id="IPR006204">
    <property type="entry name" value="GHMP_kinase_N_dom"/>
</dbReference>
<keyword evidence="5 9" id="KW-0547">Nucleotide-binding</keyword>
<dbReference type="STRING" id="880072.Desac_1280"/>
<evidence type="ECO:0000256" key="2">
    <source>
        <dbReference type="ARBA" id="ARBA00012052"/>
    </source>
</evidence>
<dbReference type="InterPro" id="IPR036554">
    <property type="entry name" value="GHMP_kinase_C_sf"/>
</dbReference>
<evidence type="ECO:0000259" key="10">
    <source>
        <dbReference type="Pfam" id="PF00288"/>
    </source>
</evidence>
<evidence type="ECO:0000256" key="4">
    <source>
        <dbReference type="ARBA" id="ARBA00022679"/>
    </source>
</evidence>
<keyword evidence="4 9" id="KW-0808">Transferase</keyword>
<dbReference type="SUPFAM" id="SSF54211">
    <property type="entry name" value="Ribosomal protein S5 domain 2-like"/>
    <property type="match status" value="1"/>
</dbReference>
<sequence length="290" mass="30931">MRHLTLHCPAKVNLYLKVIGRRSDGYHDLITLMQPVTLTDELAISHAAAGIGLECDHPDLPVDERNLAVRAAMAFQAAVSRRFGVRIRLKKNIPLAAGLGGGSSDAAGVLKGLNAISGKPLTASQLHQLARRLGADVPFFLLDGPAWGRGIGDVLTPVVLPTYCYVLVNPGYQISTAWAYSRLQPPFVAPAEARWDCWPEQPPAAWLHNDLEAVAMASYPDLLALKQALWQEGAEGVLMSGSGPTVFGIFADQAAASEAAERLRTATGFWTAAALGLSPTSSSLFLKDLG</sequence>
<accession>F2NCK3</accession>
<feature type="active site" evidence="9">
    <location>
        <position position="136"/>
    </location>
</feature>
<evidence type="ECO:0000256" key="6">
    <source>
        <dbReference type="ARBA" id="ARBA00022777"/>
    </source>
</evidence>
<evidence type="ECO:0000256" key="5">
    <source>
        <dbReference type="ARBA" id="ARBA00022741"/>
    </source>
</evidence>
<dbReference type="eggNOG" id="COG1947">
    <property type="taxonomic scope" value="Bacteria"/>
</dbReference>
<dbReference type="OrthoDB" id="9809438at2"/>
<dbReference type="Proteomes" id="UP000000483">
    <property type="component" value="Chromosome"/>
</dbReference>
<comment type="function">
    <text evidence="9">Catalyzes the phosphorylation of the position 2 hydroxy group of 4-diphosphocytidyl-2C-methyl-D-erythritol.</text>
</comment>
<dbReference type="InterPro" id="IPR013750">
    <property type="entry name" value="GHMP_kinase_C_dom"/>
</dbReference>
<reference evidence="12 13" key="1">
    <citation type="journal article" date="2011" name="Stand. Genomic Sci.">
        <title>Complete genome sequence of the acetate-degrading sulfate reducer Desulfobacca acetoxidans type strain (ASRB2).</title>
        <authorList>
            <person name="Goker M."/>
            <person name="Teshima H."/>
            <person name="Lapidus A."/>
            <person name="Nolan M."/>
            <person name="Lucas S."/>
            <person name="Hammon N."/>
            <person name="Deshpande S."/>
            <person name="Cheng J.F."/>
            <person name="Tapia R."/>
            <person name="Han C."/>
            <person name="Goodwin L."/>
            <person name="Pitluck S."/>
            <person name="Huntemann M."/>
            <person name="Liolios K."/>
            <person name="Ivanova N."/>
            <person name="Pagani I."/>
            <person name="Mavromatis K."/>
            <person name="Ovchinikova G."/>
            <person name="Pati A."/>
            <person name="Chen A."/>
            <person name="Palaniappan K."/>
            <person name="Land M."/>
            <person name="Hauser L."/>
            <person name="Brambilla E.M."/>
            <person name="Rohde M."/>
            <person name="Spring S."/>
            <person name="Detter J.C."/>
            <person name="Woyke T."/>
            <person name="Bristow J."/>
            <person name="Eisen J.A."/>
            <person name="Markowitz V."/>
            <person name="Hugenholtz P."/>
            <person name="Kyrpides N.C."/>
            <person name="Klenk H.P."/>
        </authorList>
    </citation>
    <scope>NUCLEOTIDE SEQUENCE [LARGE SCALE GENOMIC DNA]</scope>
    <source>
        <strain evidence="13">ATCC 700848 / DSM 11109 / ASRB2</strain>
    </source>
</reference>
<evidence type="ECO:0000256" key="7">
    <source>
        <dbReference type="ARBA" id="ARBA00022840"/>
    </source>
</evidence>
<dbReference type="GO" id="GO:0005524">
    <property type="term" value="F:ATP binding"/>
    <property type="evidence" value="ECO:0007669"/>
    <property type="project" value="UniProtKB-UniRule"/>
</dbReference>
<dbReference type="AlphaFoldDB" id="F2NCK3"/>
<dbReference type="EC" id="2.7.1.148" evidence="2 9"/>
<comment type="similarity">
    <text evidence="1 9">Belongs to the GHMP kinase family. IspE subfamily.</text>
</comment>
<reference evidence="13" key="2">
    <citation type="submission" date="2011-03" db="EMBL/GenBank/DDBJ databases">
        <title>The complete genome of Desulfobacca acetoxidans DSM 11109.</title>
        <authorList>
            <consortium name="US DOE Joint Genome Institute (JGI-PGF)"/>
            <person name="Lucas S."/>
            <person name="Copeland A."/>
            <person name="Lapidus A."/>
            <person name="Bruce D."/>
            <person name="Goodwin L."/>
            <person name="Pitluck S."/>
            <person name="Peters L."/>
            <person name="Kyrpides N."/>
            <person name="Mavromatis K."/>
            <person name="Ivanova N."/>
            <person name="Ovchinnikova G."/>
            <person name="Teshima H."/>
            <person name="Detter J.C."/>
            <person name="Han C."/>
            <person name="Land M."/>
            <person name="Hauser L."/>
            <person name="Markowitz V."/>
            <person name="Cheng J.-F."/>
            <person name="Hugenholtz P."/>
            <person name="Woyke T."/>
            <person name="Wu D."/>
            <person name="Spring S."/>
            <person name="Schueler E."/>
            <person name="Brambilla E."/>
            <person name="Klenk H.-P."/>
            <person name="Eisen J.A."/>
        </authorList>
    </citation>
    <scope>NUCLEOTIDE SEQUENCE [LARGE SCALE GENOMIC DNA]</scope>
    <source>
        <strain evidence="13">ATCC 700848 / DSM 11109 / ASRB2</strain>
    </source>
</reference>
<comment type="catalytic activity">
    <reaction evidence="9">
        <text>4-CDP-2-C-methyl-D-erythritol + ATP = 4-CDP-2-C-methyl-D-erythritol 2-phosphate + ADP + H(+)</text>
        <dbReference type="Rhea" id="RHEA:18437"/>
        <dbReference type="ChEBI" id="CHEBI:15378"/>
        <dbReference type="ChEBI" id="CHEBI:30616"/>
        <dbReference type="ChEBI" id="CHEBI:57823"/>
        <dbReference type="ChEBI" id="CHEBI:57919"/>
        <dbReference type="ChEBI" id="CHEBI:456216"/>
        <dbReference type="EC" id="2.7.1.148"/>
    </reaction>
</comment>
<dbReference type="GO" id="GO:0019288">
    <property type="term" value="P:isopentenyl diphosphate biosynthetic process, methylerythritol 4-phosphate pathway"/>
    <property type="evidence" value="ECO:0007669"/>
    <property type="project" value="UniProtKB-UniRule"/>
</dbReference>
<dbReference type="InterPro" id="IPR004424">
    <property type="entry name" value="IspE"/>
</dbReference>
<dbReference type="NCBIfam" id="NF011202">
    <property type="entry name" value="PRK14608.1"/>
    <property type="match status" value="1"/>
</dbReference>
<keyword evidence="7 9" id="KW-0067">ATP-binding</keyword>
<dbReference type="NCBIfam" id="TIGR00154">
    <property type="entry name" value="ispE"/>
    <property type="match status" value="1"/>
</dbReference>
<keyword evidence="9" id="KW-0414">Isoprene biosynthesis</keyword>
<keyword evidence="13" id="KW-1185">Reference proteome</keyword>
<feature type="active site" evidence="9">
    <location>
        <position position="11"/>
    </location>
</feature>
<dbReference type="PIRSF" id="PIRSF010376">
    <property type="entry name" value="IspE"/>
    <property type="match status" value="1"/>
</dbReference>
<dbReference type="UniPathway" id="UPA00056">
    <property type="reaction ID" value="UER00094"/>
</dbReference>
<dbReference type="GO" id="GO:0050515">
    <property type="term" value="F:4-(cytidine 5'-diphospho)-2-C-methyl-D-erythritol kinase activity"/>
    <property type="evidence" value="ECO:0007669"/>
    <property type="project" value="UniProtKB-UniRule"/>
</dbReference>
<feature type="domain" description="GHMP kinase C-terminal" evidence="11">
    <location>
        <begin position="208"/>
        <end position="265"/>
    </location>
</feature>
<dbReference type="InterPro" id="IPR014721">
    <property type="entry name" value="Ribsml_uS5_D2-typ_fold_subgr"/>
</dbReference>
<keyword evidence="6 9" id="KW-0418">Kinase</keyword>
<dbReference type="HOGENOM" id="CLU_053057_1_1_7"/>
<dbReference type="Gene3D" id="3.30.230.10">
    <property type="match status" value="1"/>
</dbReference>
<dbReference type="KEGG" id="dao:Desac_1280"/>
<dbReference type="Gene3D" id="3.30.70.890">
    <property type="entry name" value="GHMP kinase, C-terminal domain"/>
    <property type="match status" value="1"/>
</dbReference>
<evidence type="ECO:0000313" key="13">
    <source>
        <dbReference type="Proteomes" id="UP000000483"/>
    </source>
</evidence>
<dbReference type="Pfam" id="PF08544">
    <property type="entry name" value="GHMP_kinases_C"/>
    <property type="match status" value="1"/>
</dbReference>
<dbReference type="SUPFAM" id="SSF55060">
    <property type="entry name" value="GHMP Kinase, C-terminal domain"/>
    <property type="match status" value="1"/>
</dbReference>
<dbReference type="Pfam" id="PF00288">
    <property type="entry name" value="GHMP_kinases_N"/>
    <property type="match status" value="1"/>
</dbReference>
<comment type="pathway">
    <text evidence="9">Isoprenoid biosynthesis; isopentenyl diphosphate biosynthesis via DXP pathway; isopentenyl diphosphate from 1-deoxy-D-xylulose 5-phosphate: step 3/6.</text>
</comment>
<organism evidence="12 13">
    <name type="scientific">Desulfobacca acetoxidans (strain ATCC 700848 / DSM 11109 / ASRB2)</name>
    <dbReference type="NCBI Taxonomy" id="880072"/>
    <lineage>
        <taxon>Bacteria</taxon>
        <taxon>Pseudomonadati</taxon>
        <taxon>Thermodesulfobacteriota</taxon>
        <taxon>Desulfobaccia</taxon>
        <taxon>Desulfobaccales</taxon>
        <taxon>Desulfobaccaceae</taxon>
        <taxon>Desulfobacca</taxon>
    </lineage>
</organism>
<dbReference type="EMBL" id="CP002629">
    <property type="protein sequence ID" value="AEB09137.1"/>
    <property type="molecule type" value="Genomic_DNA"/>
</dbReference>
<feature type="binding site" evidence="9">
    <location>
        <begin position="94"/>
        <end position="104"/>
    </location>
    <ligand>
        <name>ATP</name>
        <dbReference type="ChEBI" id="CHEBI:30616"/>
    </ligand>
</feature>
<dbReference type="HAMAP" id="MF_00061">
    <property type="entry name" value="IspE"/>
    <property type="match status" value="1"/>
</dbReference>
<protein>
    <recommendedName>
        <fullName evidence="3 9">4-diphosphocytidyl-2-C-methyl-D-erythritol kinase</fullName>
        <shortName evidence="9">CMK</shortName>
        <ecNumber evidence="2 9">2.7.1.148</ecNumber>
    </recommendedName>
    <alternativeName>
        <fullName evidence="8 9">4-(cytidine-5'-diphospho)-2-C-methyl-D-erythritol kinase</fullName>
    </alternativeName>
</protein>
<dbReference type="InterPro" id="IPR020568">
    <property type="entry name" value="Ribosomal_Su5_D2-typ_SF"/>
</dbReference>
<evidence type="ECO:0000256" key="1">
    <source>
        <dbReference type="ARBA" id="ARBA00009684"/>
    </source>
</evidence>
<gene>
    <name evidence="9" type="primary">ispE</name>
    <name evidence="12" type="ordered locus">Desac_1280</name>
</gene>
<name>F2NCK3_DESAR</name>
<dbReference type="RefSeq" id="WP_013706249.1">
    <property type="nucleotide sequence ID" value="NC_015388.1"/>
</dbReference>
<dbReference type="GO" id="GO:0016114">
    <property type="term" value="P:terpenoid biosynthetic process"/>
    <property type="evidence" value="ECO:0007669"/>
    <property type="project" value="UniProtKB-UniRule"/>
</dbReference>
<evidence type="ECO:0000256" key="8">
    <source>
        <dbReference type="ARBA" id="ARBA00032554"/>
    </source>
</evidence>
<feature type="domain" description="GHMP kinase N-terminal" evidence="10">
    <location>
        <begin position="66"/>
        <end position="144"/>
    </location>
</feature>